<protein>
    <submittedName>
        <fullName evidence="2">Uncharacterized protein</fullName>
    </submittedName>
</protein>
<organism evidence="2 3">
    <name type="scientific">Sphingomonas humi</name>
    <dbReference type="NCBI Taxonomy" id="335630"/>
    <lineage>
        <taxon>Bacteria</taxon>
        <taxon>Pseudomonadati</taxon>
        <taxon>Pseudomonadota</taxon>
        <taxon>Alphaproteobacteria</taxon>
        <taxon>Sphingomonadales</taxon>
        <taxon>Sphingomonadaceae</taxon>
        <taxon>Sphingomonas</taxon>
    </lineage>
</organism>
<dbReference type="Proteomes" id="UP001501310">
    <property type="component" value="Unassembled WGS sequence"/>
</dbReference>
<feature type="region of interest" description="Disordered" evidence="1">
    <location>
        <begin position="173"/>
        <end position="213"/>
    </location>
</feature>
<sequence length="213" mass="23136">MGKWLLASAASAAVVGLVAGGTLDRGRLYHLPISDVRSRLAALPAPDASMMASGIGAAGVERTAHEREIRWRVRGGDGASVLYVAELVPFGERETRVRLRVQHEGANVSEKLTSTRFLRGFGTASFAEAIDAALEENPKRRLDPVRDWAFEASNDPDQVREVGQAISSMYAETAKSVHGQTSGAERSTAARMEAATRPMINPVPIERQQEWNR</sequence>
<gene>
    <name evidence="2" type="ORF">GCM10022211_06230</name>
</gene>
<accession>A0ABP7RL67</accession>
<name>A0ABP7RL67_9SPHN</name>
<dbReference type="RefSeq" id="WP_344708701.1">
    <property type="nucleotide sequence ID" value="NZ_BAAAZD010000001.1"/>
</dbReference>
<keyword evidence="3" id="KW-1185">Reference proteome</keyword>
<reference evidence="3" key="1">
    <citation type="journal article" date="2019" name="Int. J. Syst. Evol. Microbiol.">
        <title>The Global Catalogue of Microorganisms (GCM) 10K type strain sequencing project: providing services to taxonomists for standard genome sequencing and annotation.</title>
        <authorList>
            <consortium name="The Broad Institute Genomics Platform"/>
            <consortium name="The Broad Institute Genome Sequencing Center for Infectious Disease"/>
            <person name="Wu L."/>
            <person name="Ma J."/>
        </authorList>
    </citation>
    <scope>NUCLEOTIDE SEQUENCE [LARGE SCALE GENOMIC DNA]</scope>
    <source>
        <strain evidence="3">JCM 16603</strain>
    </source>
</reference>
<evidence type="ECO:0000313" key="2">
    <source>
        <dbReference type="EMBL" id="GAA3999095.1"/>
    </source>
</evidence>
<evidence type="ECO:0000256" key="1">
    <source>
        <dbReference type="SAM" id="MobiDB-lite"/>
    </source>
</evidence>
<comment type="caution">
    <text evidence="2">The sequence shown here is derived from an EMBL/GenBank/DDBJ whole genome shotgun (WGS) entry which is preliminary data.</text>
</comment>
<proteinExistence type="predicted"/>
<dbReference type="EMBL" id="BAAAZD010000001">
    <property type="protein sequence ID" value="GAA3999095.1"/>
    <property type="molecule type" value="Genomic_DNA"/>
</dbReference>
<evidence type="ECO:0000313" key="3">
    <source>
        <dbReference type="Proteomes" id="UP001501310"/>
    </source>
</evidence>